<dbReference type="VEuPathDB" id="FungiDB:BDEG_25746"/>
<sequence length="287" mass="34876">MAKSICHAKLAANCNKMLQTVIQFWHKRHRSLAFKQTQKLHFIHIAFKTFNDWRRKSALNKIVRRMRLVGAVKPTFKAWHYYVKSRKEQHSRAIGLRINHHQHVLRVYFKYWYLHTIKSKPLRTSVTMHLKTSQHQTILHYFCIWRNLMIKKYTLVKTDLRYIKTRETNITRHAFYTWKALSAHRYYLQKLMLEKTTTSSMKTLQCAFKTWRNVLATQNLQKKRARILVQRMWSQLRCRYDHVACKLPELLVLYELNMKTRICSALIHTWKQRTIFYASQRRSARLV</sequence>
<gene>
    <name evidence="1" type="ORF">BDEG_25746</name>
</gene>
<organism evidence="1 2">
    <name type="scientific">Batrachochytrium dendrobatidis (strain JEL423)</name>
    <dbReference type="NCBI Taxonomy" id="403673"/>
    <lineage>
        <taxon>Eukaryota</taxon>
        <taxon>Fungi</taxon>
        <taxon>Fungi incertae sedis</taxon>
        <taxon>Chytridiomycota</taxon>
        <taxon>Chytridiomycota incertae sedis</taxon>
        <taxon>Chytridiomycetes</taxon>
        <taxon>Rhizophydiales</taxon>
        <taxon>Rhizophydiales incertae sedis</taxon>
        <taxon>Batrachochytrium</taxon>
    </lineage>
</organism>
<reference evidence="1 2" key="2">
    <citation type="submission" date="2016-05" db="EMBL/GenBank/DDBJ databases">
        <title>Lineage-specific infection strategies underlie the spectrum of fungal disease in amphibians.</title>
        <authorList>
            <person name="Cuomo C.A."/>
            <person name="Farrer R.A."/>
            <person name="James T."/>
            <person name="Longcore J."/>
            <person name="Birren B."/>
        </authorList>
    </citation>
    <scope>NUCLEOTIDE SEQUENCE [LARGE SCALE GENOMIC DNA]</scope>
    <source>
        <strain evidence="1 2">JEL423</strain>
    </source>
</reference>
<dbReference type="EMBL" id="DS022307">
    <property type="protein sequence ID" value="OAJ42274.1"/>
    <property type="molecule type" value="Genomic_DNA"/>
</dbReference>
<protein>
    <recommendedName>
        <fullName evidence="3">Sfi1 spindle body domain-containing protein</fullName>
    </recommendedName>
</protein>
<dbReference type="Proteomes" id="UP000077115">
    <property type="component" value="Unassembled WGS sequence"/>
</dbReference>
<evidence type="ECO:0008006" key="3">
    <source>
        <dbReference type="Google" id="ProtNLM"/>
    </source>
</evidence>
<accession>A0A177WRH6</accession>
<evidence type="ECO:0000313" key="1">
    <source>
        <dbReference type="EMBL" id="OAJ42274.1"/>
    </source>
</evidence>
<reference evidence="1 2" key="1">
    <citation type="submission" date="2006-10" db="EMBL/GenBank/DDBJ databases">
        <title>The Genome Sequence of Batrachochytrium dendrobatidis JEL423.</title>
        <authorList>
            <consortium name="The Broad Institute Genome Sequencing Platform"/>
            <person name="Birren B."/>
            <person name="Lander E."/>
            <person name="Galagan J."/>
            <person name="Cuomo C."/>
            <person name="Devon K."/>
            <person name="Jaffe D."/>
            <person name="Butler J."/>
            <person name="Alvarez P."/>
            <person name="Gnerre S."/>
            <person name="Grabherr M."/>
            <person name="Kleber M."/>
            <person name="Mauceli E."/>
            <person name="Brockman W."/>
            <person name="Young S."/>
            <person name="LaButti K."/>
            <person name="Sykes S."/>
            <person name="DeCaprio D."/>
            <person name="Crawford M."/>
            <person name="Koehrsen M."/>
            <person name="Engels R."/>
            <person name="Montgomery P."/>
            <person name="Pearson M."/>
            <person name="Howarth C."/>
            <person name="Larson L."/>
            <person name="White J."/>
            <person name="O'Leary S."/>
            <person name="Kodira C."/>
            <person name="Zeng Q."/>
            <person name="Yandava C."/>
            <person name="Alvarado L."/>
            <person name="Longcore J."/>
            <person name="James T."/>
        </authorList>
    </citation>
    <scope>NUCLEOTIDE SEQUENCE [LARGE SCALE GENOMIC DNA]</scope>
    <source>
        <strain evidence="1 2">JEL423</strain>
    </source>
</reference>
<proteinExistence type="predicted"/>
<dbReference type="AlphaFoldDB" id="A0A177WRH6"/>
<evidence type="ECO:0000313" key="2">
    <source>
        <dbReference type="Proteomes" id="UP000077115"/>
    </source>
</evidence>
<name>A0A177WRH6_BATDL</name>